<dbReference type="EMBL" id="AK367657">
    <property type="protein sequence ID" value="BAJ98860.1"/>
    <property type="molecule type" value="mRNA"/>
</dbReference>
<dbReference type="AlphaFoldDB" id="F2DUT9"/>
<evidence type="ECO:0000313" key="1">
    <source>
        <dbReference type="EMBL" id="BAJ98860.1"/>
    </source>
</evidence>
<protein>
    <submittedName>
        <fullName evidence="1">Predicted protein</fullName>
    </submittedName>
</protein>
<reference evidence="1" key="1">
    <citation type="journal article" date="2011" name="Plant Physiol.">
        <title>Comprehensive sequence analysis of 24,783 barley full-length cDNAs derived from 12 clone libraries.</title>
        <authorList>
            <person name="Matsumoto T."/>
            <person name="Tanaka T."/>
            <person name="Sakai H."/>
            <person name="Amano N."/>
            <person name="Kanamori H."/>
            <person name="Kurita K."/>
            <person name="Kikuta A."/>
            <person name="Kamiya K."/>
            <person name="Yamamoto M."/>
            <person name="Ikawa H."/>
            <person name="Fujii N."/>
            <person name="Hori K."/>
            <person name="Itoh T."/>
            <person name="Sato K."/>
        </authorList>
    </citation>
    <scope>NUCLEOTIDE SEQUENCE</scope>
    <source>
        <tissue evidence="1">Shoot and root</tissue>
    </source>
</reference>
<accession>F2DUT9</accession>
<sequence>MMWLLSLHPSRYKKAIAHNTSHYWNYCFARCGESIKSSSTSSSNPSSCCSSTTKERVYRVSMGEIYIPSCESRNDLRARLQSYEDIIKKIFDRCSRLTDVVVWMACSEPFLIFYYYTSHQEDLWWVS</sequence>
<proteinExistence type="evidence at transcript level"/>
<organism evidence="1">
    <name type="scientific">Hordeum vulgare subsp. vulgare</name>
    <name type="common">Domesticated barley</name>
    <dbReference type="NCBI Taxonomy" id="112509"/>
    <lineage>
        <taxon>Eukaryota</taxon>
        <taxon>Viridiplantae</taxon>
        <taxon>Streptophyta</taxon>
        <taxon>Embryophyta</taxon>
        <taxon>Tracheophyta</taxon>
        <taxon>Spermatophyta</taxon>
        <taxon>Magnoliopsida</taxon>
        <taxon>Liliopsida</taxon>
        <taxon>Poales</taxon>
        <taxon>Poaceae</taxon>
        <taxon>BOP clade</taxon>
        <taxon>Pooideae</taxon>
        <taxon>Triticodae</taxon>
        <taxon>Triticeae</taxon>
        <taxon>Hordeinae</taxon>
        <taxon>Hordeum</taxon>
    </lineage>
</organism>
<name>F2DUT9_HORVV</name>